<evidence type="ECO:0000313" key="2">
    <source>
        <dbReference type="Proteomes" id="UP000198521"/>
    </source>
</evidence>
<evidence type="ECO:0000313" key="1">
    <source>
        <dbReference type="EMBL" id="SEL60925.1"/>
    </source>
</evidence>
<gene>
    <name evidence="1" type="ORF">SAMN04487910_2783</name>
</gene>
<dbReference type="Proteomes" id="UP000198521">
    <property type="component" value="Unassembled WGS sequence"/>
</dbReference>
<protein>
    <recommendedName>
        <fullName evidence="3">TonB protein C-terminal</fullName>
    </recommendedName>
</protein>
<accession>A0A1H7RLB8</accession>
<keyword evidence="2" id="KW-1185">Reference proteome</keyword>
<dbReference type="STRING" id="1038014.SAMN04487910_2783"/>
<organism evidence="1 2">
    <name type="scientific">Aquimarina amphilecti</name>
    <dbReference type="NCBI Taxonomy" id="1038014"/>
    <lineage>
        <taxon>Bacteria</taxon>
        <taxon>Pseudomonadati</taxon>
        <taxon>Bacteroidota</taxon>
        <taxon>Flavobacteriia</taxon>
        <taxon>Flavobacteriales</taxon>
        <taxon>Flavobacteriaceae</taxon>
        <taxon>Aquimarina</taxon>
    </lineage>
</organism>
<dbReference type="EMBL" id="FOAB01000005">
    <property type="protein sequence ID" value="SEL60925.1"/>
    <property type="molecule type" value="Genomic_DNA"/>
</dbReference>
<reference evidence="2" key="1">
    <citation type="submission" date="2016-10" db="EMBL/GenBank/DDBJ databases">
        <authorList>
            <person name="Varghese N."/>
            <person name="Submissions S."/>
        </authorList>
    </citation>
    <scope>NUCLEOTIDE SEQUENCE [LARGE SCALE GENOMIC DNA]</scope>
    <source>
        <strain evidence="2">DSM 25232 / NCIMB 14723 / 92V</strain>
    </source>
</reference>
<dbReference type="OrthoDB" id="1191002at2"/>
<sequence>MIKRVYYISILVFTLFSCDNLVLKKENQKQVLKEKWNEIDKNQVDEPPLFEACKHVSEEEIELCFHNTINEQIGNYLQDQTITVKEPINDTIWVPLLITKDGDIVLEDFLVPDIITSQIPDFKDILEESIDNLPNVEPAHTRSTPVNTRYKLPLVISIN</sequence>
<dbReference type="PROSITE" id="PS51257">
    <property type="entry name" value="PROKAR_LIPOPROTEIN"/>
    <property type="match status" value="1"/>
</dbReference>
<dbReference type="AlphaFoldDB" id="A0A1H7RLB8"/>
<dbReference type="RefSeq" id="WP_091409527.1">
    <property type="nucleotide sequence ID" value="NZ_FOAB01000005.1"/>
</dbReference>
<evidence type="ECO:0008006" key="3">
    <source>
        <dbReference type="Google" id="ProtNLM"/>
    </source>
</evidence>
<name>A0A1H7RLB8_AQUAM</name>
<proteinExistence type="predicted"/>